<feature type="domain" description="EamA" evidence="7">
    <location>
        <begin position="4"/>
        <end position="138"/>
    </location>
</feature>
<feature type="transmembrane region" description="Helical" evidence="6">
    <location>
        <begin position="218"/>
        <end position="236"/>
    </location>
</feature>
<dbReference type="Proteomes" id="UP001199314">
    <property type="component" value="Unassembled WGS sequence"/>
</dbReference>
<evidence type="ECO:0000256" key="4">
    <source>
        <dbReference type="ARBA" id="ARBA00022989"/>
    </source>
</evidence>
<proteinExistence type="inferred from homology"/>
<accession>A0ABS7XLD5</accession>
<dbReference type="InterPro" id="IPR037185">
    <property type="entry name" value="EmrE-like"/>
</dbReference>
<comment type="similarity">
    <text evidence="2">Belongs to the EamA transporter family.</text>
</comment>
<evidence type="ECO:0000256" key="5">
    <source>
        <dbReference type="ARBA" id="ARBA00023136"/>
    </source>
</evidence>
<evidence type="ECO:0000313" key="8">
    <source>
        <dbReference type="EMBL" id="MBZ9779790.1"/>
    </source>
</evidence>
<evidence type="ECO:0000256" key="3">
    <source>
        <dbReference type="ARBA" id="ARBA00022692"/>
    </source>
</evidence>
<keyword evidence="5 6" id="KW-0472">Membrane</keyword>
<dbReference type="EMBL" id="JAIQZE010000016">
    <property type="protein sequence ID" value="MBZ9779790.1"/>
    <property type="molecule type" value="Genomic_DNA"/>
</dbReference>
<dbReference type="Pfam" id="PF00892">
    <property type="entry name" value="EamA"/>
    <property type="match status" value="1"/>
</dbReference>
<evidence type="ECO:0000259" key="7">
    <source>
        <dbReference type="Pfam" id="PF00892"/>
    </source>
</evidence>
<evidence type="ECO:0000256" key="1">
    <source>
        <dbReference type="ARBA" id="ARBA00004141"/>
    </source>
</evidence>
<feature type="transmembrane region" description="Helical" evidence="6">
    <location>
        <begin position="33"/>
        <end position="53"/>
    </location>
</feature>
<dbReference type="InterPro" id="IPR050638">
    <property type="entry name" value="AA-Vitamin_Transporters"/>
</dbReference>
<keyword evidence="9" id="KW-1185">Reference proteome</keyword>
<comment type="subcellular location">
    <subcellularLocation>
        <location evidence="1">Membrane</location>
        <topology evidence="1">Multi-pass membrane protein</topology>
    </subcellularLocation>
</comment>
<name>A0ABS7XLD5_9FLAO</name>
<feature type="transmembrane region" description="Helical" evidence="6">
    <location>
        <begin position="124"/>
        <end position="142"/>
    </location>
</feature>
<dbReference type="SUPFAM" id="SSF103481">
    <property type="entry name" value="Multidrug resistance efflux transporter EmrE"/>
    <property type="match status" value="2"/>
</dbReference>
<feature type="transmembrane region" description="Helical" evidence="6">
    <location>
        <begin position="93"/>
        <end position="112"/>
    </location>
</feature>
<gene>
    <name evidence="8" type="ORF">LB452_12750</name>
</gene>
<reference evidence="9" key="1">
    <citation type="submission" date="2023-07" db="EMBL/GenBank/DDBJ databases">
        <title>Novel species isolated from saline lakes on Tibetan Plateau.</title>
        <authorList>
            <person name="Lu H."/>
        </authorList>
    </citation>
    <scope>NUCLEOTIDE SEQUENCE [LARGE SCALE GENOMIC DNA]</scope>
    <source>
        <strain evidence="9">CAK8W</strain>
    </source>
</reference>
<dbReference type="PANTHER" id="PTHR32322:SF2">
    <property type="entry name" value="EAMA DOMAIN-CONTAINING PROTEIN"/>
    <property type="match status" value="1"/>
</dbReference>
<feature type="transmembrane region" description="Helical" evidence="6">
    <location>
        <begin position="148"/>
        <end position="168"/>
    </location>
</feature>
<feature type="transmembrane region" description="Helical" evidence="6">
    <location>
        <begin position="273"/>
        <end position="293"/>
    </location>
</feature>
<sequence length="313" mass="34967">MTKKTVLLVVGFVIFWNSGFVGAEYGLPFAGPYTLLFWRYLGLTLLLWTYLNIRGRFKWVSWKKAKPNLLIGILAHGVWLTCALVAISNGVPAGIVALIISLQPLVTGSVSGRITGERNSIQQWLGLSIGFLGVVLSVAYRIDIENSTSVVSYLIPLGSIIAMVMASLFQRNMELNKSVNKLPSGLSLFYQGLGTTVVLFFPAVFFENLVTEWTTEFILTQVWLILGVSLLAYTFVWKLIERMSATSFSSLFYLGPPVTMFMAWLMFGDAILVWDILGLTVIVVGLLITQINFKKQFTHLRKTPRLRGLTKNH</sequence>
<feature type="transmembrane region" description="Helical" evidence="6">
    <location>
        <begin position="188"/>
        <end position="206"/>
    </location>
</feature>
<protein>
    <submittedName>
        <fullName evidence="8">DMT family transporter</fullName>
    </submittedName>
</protein>
<keyword evidence="3 6" id="KW-0812">Transmembrane</keyword>
<evidence type="ECO:0000256" key="6">
    <source>
        <dbReference type="SAM" id="Phobius"/>
    </source>
</evidence>
<feature type="transmembrane region" description="Helical" evidence="6">
    <location>
        <begin position="248"/>
        <end position="267"/>
    </location>
</feature>
<feature type="transmembrane region" description="Helical" evidence="6">
    <location>
        <begin position="65"/>
        <end position="87"/>
    </location>
</feature>
<comment type="caution">
    <text evidence="8">The sequence shown here is derived from an EMBL/GenBank/DDBJ whole genome shotgun (WGS) entry which is preliminary data.</text>
</comment>
<keyword evidence="4 6" id="KW-1133">Transmembrane helix</keyword>
<dbReference type="RefSeq" id="WP_224462120.1">
    <property type="nucleotide sequence ID" value="NZ_JAIQZE010000016.1"/>
</dbReference>
<dbReference type="InterPro" id="IPR000620">
    <property type="entry name" value="EamA_dom"/>
</dbReference>
<evidence type="ECO:0000313" key="9">
    <source>
        <dbReference type="Proteomes" id="UP001199314"/>
    </source>
</evidence>
<organism evidence="8 9">
    <name type="scientific">Psychroflexus longus</name>
    <dbReference type="NCBI Taxonomy" id="2873596"/>
    <lineage>
        <taxon>Bacteria</taxon>
        <taxon>Pseudomonadati</taxon>
        <taxon>Bacteroidota</taxon>
        <taxon>Flavobacteriia</taxon>
        <taxon>Flavobacteriales</taxon>
        <taxon>Flavobacteriaceae</taxon>
        <taxon>Psychroflexus</taxon>
    </lineage>
</organism>
<evidence type="ECO:0000256" key="2">
    <source>
        <dbReference type="ARBA" id="ARBA00007362"/>
    </source>
</evidence>
<dbReference type="PANTHER" id="PTHR32322">
    <property type="entry name" value="INNER MEMBRANE TRANSPORTER"/>
    <property type="match status" value="1"/>
</dbReference>